<accession>A0AAW0BT68</accession>
<keyword evidence="1" id="KW-0677">Repeat</keyword>
<dbReference type="InterPro" id="IPR056884">
    <property type="entry name" value="NPHP3-like_N"/>
</dbReference>
<evidence type="ECO:0000313" key="4">
    <source>
        <dbReference type="Proteomes" id="UP001383192"/>
    </source>
</evidence>
<evidence type="ECO:0000259" key="2">
    <source>
        <dbReference type="Pfam" id="PF24883"/>
    </source>
</evidence>
<dbReference type="AlphaFoldDB" id="A0AAW0BT68"/>
<dbReference type="InterPro" id="IPR027417">
    <property type="entry name" value="P-loop_NTPase"/>
</dbReference>
<dbReference type="EMBL" id="JAYKXP010000082">
    <property type="protein sequence ID" value="KAK7029464.1"/>
    <property type="molecule type" value="Genomic_DNA"/>
</dbReference>
<dbReference type="PANTHER" id="PTHR10039">
    <property type="entry name" value="AMELOGENIN"/>
    <property type="match status" value="1"/>
</dbReference>
<protein>
    <recommendedName>
        <fullName evidence="2">Nephrocystin 3-like N-terminal domain-containing protein</fullName>
    </recommendedName>
</protein>
<evidence type="ECO:0000313" key="3">
    <source>
        <dbReference type="EMBL" id="KAK7029464.1"/>
    </source>
</evidence>
<evidence type="ECO:0000256" key="1">
    <source>
        <dbReference type="ARBA" id="ARBA00022737"/>
    </source>
</evidence>
<gene>
    <name evidence="3" type="ORF">VNI00_014497</name>
</gene>
<comment type="caution">
    <text evidence="3">The sequence shown here is derived from an EMBL/GenBank/DDBJ whole genome shotgun (WGS) entry which is preliminary data.</text>
</comment>
<name>A0AAW0BT68_9AGAR</name>
<dbReference type="Proteomes" id="UP001383192">
    <property type="component" value="Unassembled WGS sequence"/>
</dbReference>
<feature type="domain" description="Nephrocystin 3-like N-terminal" evidence="2">
    <location>
        <begin position="75"/>
        <end position="261"/>
    </location>
</feature>
<dbReference type="Gene3D" id="3.40.50.300">
    <property type="entry name" value="P-loop containing nucleotide triphosphate hydrolases"/>
    <property type="match status" value="1"/>
</dbReference>
<keyword evidence="4" id="KW-1185">Reference proteome</keyword>
<organism evidence="3 4">
    <name type="scientific">Paramarasmius palmivorus</name>
    <dbReference type="NCBI Taxonomy" id="297713"/>
    <lineage>
        <taxon>Eukaryota</taxon>
        <taxon>Fungi</taxon>
        <taxon>Dikarya</taxon>
        <taxon>Basidiomycota</taxon>
        <taxon>Agaricomycotina</taxon>
        <taxon>Agaricomycetes</taxon>
        <taxon>Agaricomycetidae</taxon>
        <taxon>Agaricales</taxon>
        <taxon>Marasmiineae</taxon>
        <taxon>Marasmiaceae</taxon>
        <taxon>Paramarasmius</taxon>
    </lineage>
</organism>
<proteinExistence type="predicted"/>
<dbReference type="SUPFAM" id="SSF52540">
    <property type="entry name" value="P-loop containing nucleoside triphosphate hydrolases"/>
    <property type="match status" value="1"/>
</dbReference>
<sequence>MAFNNSQGFSITGGAHNVVYGHQINNPMYNNFDSSVHEALKSVTAHAALNALQNSGQRFPPPNCLPGTRTKILADCNQWIMEQPASLRVFWIHGRAGVGKSAIMQNLSEQHICKGKMLVGTQWPWHDCMRNQMGENTRHRFAASFFFSRNDPTRDKLDPLVATIVYQFLTSEPLREVLGPSITEVISRNPGIFQLSFEDQFRKLILEPCSKLDPMKWESLPNLVVIDGLDECILMSSQERLITIIQKALLGCPLIFLVASRPEPRICRGFEHASFTSSLHRLPIGDSPESTRDITTYFHQQFARLQDTHHALRYTDTSWPEDEKIRELVKRACGQFIFAVTVMKYLESDDVLPTERLEEILRIRADDLPESPYPDLDLLYHQILLACRNWDDVRKVLRLLITIPNIDHSEFFAPYILSFRGRIPCSAECIATILAFEAVKVEILLYKLHAVIAVPMDGREVIHIPHASFTEFLSDPMRSRDYHVEQHAESDYRDLVAQAFLRVLSPCNISKPPPFLQDTWDFPSISLSLFSVFHLVQTLTSPSAGLLAALDQFDPYSFATGLLMTWAATGSHCAYDTFDSWTKSIHWAKALRTRAPRTFLVKMETFLNAFCIGSPDASSSQLYSTMAFLEGALYKPQSLLGYYICIRLTGMVSGGGNIHVLPVGQNQSPSWSIVTITRKNGEAIAKLLASLVNCSEFALVRDIRNGTYTSDCYLDLTKRNDLYRLKKLLAARQRMFGLPAIRCTPPSVPQVDDVDPVEVSATDRAATR</sequence>
<dbReference type="Pfam" id="PF24883">
    <property type="entry name" value="NPHP3_N"/>
    <property type="match status" value="1"/>
</dbReference>
<reference evidence="3 4" key="1">
    <citation type="submission" date="2024-01" db="EMBL/GenBank/DDBJ databases">
        <title>A draft genome for a cacao thread blight-causing isolate of Paramarasmius palmivorus.</title>
        <authorList>
            <person name="Baruah I.K."/>
            <person name="Bukari Y."/>
            <person name="Amoako-Attah I."/>
            <person name="Meinhardt L.W."/>
            <person name="Bailey B.A."/>
            <person name="Cohen S.P."/>
        </authorList>
    </citation>
    <scope>NUCLEOTIDE SEQUENCE [LARGE SCALE GENOMIC DNA]</scope>
    <source>
        <strain evidence="3 4">GH-12</strain>
    </source>
</reference>